<keyword evidence="3" id="KW-1185">Reference proteome</keyword>
<dbReference type="EMBL" id="FNFO01000004">
    <property type="protein sequence ID" value="SDL08671.1"/>
    <property type="molecule type" value="Genomic_DNA"/>
</dbReference>
<dbReference type="RefSeq" id="WP_089682360.1">
    <property type="nucleotide sequence ID" value="NZ_FNFO01000004.1"/>
</dbReference>
<name>A0A1G9H6T9_9BACT</name>
<dbReference type="SUPFAM" id="SSF158682">
    <property type="entry name" value="TerB-like"/>
    <property type="match status" value="1"/>
</dbReference>
<gene>
    <name evidence="2" type="ORF">SAMN05421823_104338</name>
</gene>
<evidence type="ECO:0000313" key="3">
    <source>
        <dbReference type="Proteomes" id="UP000198510"/>
    </source>
</evidence>
<dbReference type="InterPro" id="IPR029024">
    <property type="entry name" value="TerB-like"/>
</dbReference>
<dbReference type="InterPro" id="IPR007791">
    <property type="entry name" value="DjlA_N"/>
</dbReference>
<sequence length="124" mass="14514">MTDKEKLYETLGELMFAVAMADGMIQDAEMKTMHQILDRHPWASTIRWSFDYERAKQSSVEENYQKAIAVCHRHGPAPEYHEFIDVMQKIAEANGTVAPEEAHLIQSFSHDLTERFRRDLERFL</sequence>
<protein>
    <submittedName>
        <fullName evidence="2">Tellurite resistance protein TerB</fullName>
    </submittedName>
</protein>
<dbReference type="Proteomes" id="UP000198510">
    <property type="component" value="Unassembled WGS sequence"/>
</dbReference>
<dbReference type="OrthoDB" id="1120295at2"/>
<dbReference type="AlphaFoldDB" id="A0A1G9H6T9"/>
<evidence type="ECO:0000313" key="2">
    <source>
        <dbReference type="EMBL" id="SDL08671.1"/>
    </source>
</evidence>
<proteinExistence type="predicted"/>
<reference evidence="2 3" key="1">
    <citation type="submission" date="2016-10" db="EMBL/GenBank/DDBJ databases">
        <authorList>
            <person name="de Groot N.N."/>
        </authorList>
    </citation>
    <scope>NUCLEOTIDE SEQUENCE [LARGE SCALE GENOMIC DNA]</scope>
    <source>
        <strain evidence="2 3">DSM 25186</strain>
    </source>
</reference>
<evidence type="ECO:0000259" key="1">
    <source>
        <dbReference type="Pfam" id="PF05099"/>
    </source>
</evidence>
<dbReference type="Gene3D" id="1.10.3680.10">
    <property type="entry name" value="TerB-like"/>
    <property type="match status" value="1"/>
</dbReference>
<organism evidence="2 3">
    <name type="scientific">Catalinimonas alkaloidigena</name>
    <dbReference type="NCBI Taxonomy" id="1075417"/>
    <lineage>
        <taxon>Bacteria</taxon>
        <taxon>Pseudomonadati</taxon>
        <taxon>Bacteroidota</taxon>
        <taxon>Cytophagia</taxon>
        <taxon>Cytophagales</taxon>
        <taxon>Catalimonadaceae</taxon>
        <taxon>Catalinimonas</taxon>
    </lineage>
</organism>
<dbReference type="CDD" id="cd07177">
    <property type="entry name" value="terB_like"/>
    <property type="match status" value="1"/>
</dbReference>
<feature type="domain" description="Co-chaperone DjlA N-terminal" evidence="1">
    <location>
        <begin position="14"/>
        <end position="108"/>
    </location>
</feature>
<accession>A0A1G9H6T9</accession>
<dbReference type="STRING" id="1075417.SAMN05421823_104338"/>
<dbReference type="Pfam" id="PF05099">
    <property type="entry name" value="TerB"/>
    <property type="match status" value="1"/>
</dbReference>